<gene>
    <name evidence="19" type="ORF">BBG48_003635</name>
</gene>
<dbReference type="RefSeq" id="WP_068911325.1">
    <property type="nucleotide sequence ID" value="NZ_MBEW02000005.1"/>
</dbReference>
<dbReference type="InterPro" id="IPR012907">
    <property type="entry name" value="Peptidase_S11_C"/>
</dbReference>
<dbReference type="Pfam" id="PF07943">
    <property type="entry name" value="PBP5_C"/>
    <property type="match status" value="1"/>
</dbReference>
<evidence type="ECO:0000256" key="17">
    <source>
        <dbReference type="SAM" id="SignalP"/>
    </source>
</evidence>
<dbReference type="Pfam" id="PF00768">
    <property type="entry name" value="Peptidase_S11"/>
    <property type="match status" value="1"/>
</dbReference>
<feature type="active site" evidence="13">
    <location>
        <position position="117"/>
    </location>
</feature>
<dbReference type="EC" id="3.4.16.4" evidence="4"/>
<evidence type="ECO:0000256" key="11">
    <source>
        <dbReference type="ARBA" id="ARBA00023316"/>
    </source>
</evidence>
<feature type="domain" description="Peptidase S11 D-Ala-D-Ala carboxypeptidase A C-terminal" evidence="18">
    <location>
        <begin position="289"/>
        <end position="377"/>
    </location>
</feature>
<dbReference type="InterPro" id="IPR037167">
    <property type="entry name" value="Peptidase_S11_C_sf"/>
</dbReference>
<proteinExistence type="inferred from homology"/>
<dbReference type="Proteomes" id="UP000093352">
    <property type="component" value="Unassembled WGS sequence"/>
</dbReference>
<dbReference type="PRINTS" id="PR00725">
    <property type="entry name" value="DADACBPTASE1"/>
</dbReference>
<evidence type="ECO:0000256" key="2">
    <source>
        <dbReference type="ARBA" id="ARBA00004752"/>
    </source>
</evidence>
<reference evidence="19 20" key="1">
    <citation type="journal article" date="2016" name="Genome Announc.">
        <title>Draft Genome Sequence of Criibacterium bergeronii gen. nov., sp. nov., Strain CCRI-22567T, Isolated from a Vaginal Sample from a Woman with Bacterial Vaginosis.</title>
        <authorList>
            <person name="Maheux A.F."/>
            <person name="Berube E."/>
            <person name="Boudreau D.K."/>
            <person name="Raymond F."/>
            <person name="Corbeil J."/>
            <person name="Roy P.H."/>
            <person name="Boissinot M."/>
            <person name="Omar R.F."/>
        </authorList>
    </citation>
    <scope>NUCLEOTIDE SEQUENCE [LARGE SCALE GENOMIC DNA]</scope>
    <source>
        <strain evidence="19 20">CCRI-22567</strain>
    </source>
</reference>
<dbReference type="GO" id="GO:0008360">
    <property type="term" value="P:regulation of cell shape"/>
    <property type="evidence" value="ECO:0007669"/>
    <property type="project" value="UniProtKB-KW"/>
</dbReference>
<feature type="active site" description="Acyl-ester intermediate" evidence="13">
    <location>
        <position position="62"/>
    </location>
</feature>
<keyword evidence="20" id="KW-1185">Reference proteome</keyword>
<dbReference type="Gene3D" id="3.40.710.10">
    <property type="entry name" value="DD-peptidase/beta-lactamase superfamily"/>
    <property type="match status" value="1"/>
</dbReference>
<keyword evidence="6" id="KW-0645">Protease</keyword>
<feature type="transmembrane region" description="Helical" evidence="16">
    <location>
        <begin position="400"/>
        <end position="418"/>
    </location>
</feature>
<keyword evidence="5 19" id="KW-0121">Carboxypeptidase</keyword>
<name>A0A371IMF6_9FIRM</name>
<evidence type="ECO:0000256" key="6">
    <source>
        <dbReference type="ARBA" id="ARBA00022670"/>
    </source>
</evidence>
<evidence type="ECO:0000259" key="18">
    <source>
        <dbReference type="SMART" id="SM00936"/>
    </source>
</evidence>
<dbReference type="SMART" id="SM00936">
    <property type="entry name" value="PBP5_C"/>
    <property type="match status" value="1"/>
</dbReference>
<comment type="function">
    <text evidence="1">Removes C-terminal D-alanyl residues from sugar-peptide cell wall precursors.</text>
</comment>
<comment type="pathway">
    <text evidence="2">Cell wall biogenesis; peptidoglycan biosynthesis.</text>
</comment>
<dbReference type="PANTHER" id="PTHR21581">
    <property type="entry name" value="D-ALANYL-D-ALANINE CARBOXYPEPTIDASE"/>
    <property type="match status" value="1"/>
</dbReference>
<evidence type="ECO:0000256" key="14">
    <source>
        <dbReference type="PIRSR" id="PIRSR618044-2"/>
    </source>
</evidence>
<dbReference type="PANTHER" id="PTHR21581:SF6">
    <property type="entry name" value="TRAFFICKING PROTEIN PARTICLE COMPLEX SUBUNIT 12"/>
    <property type="match status" value="1"/>
</dbReference>
<feature type="signal peptide" evidence="17">
    <location>
        <begin position="1"/>
        <end position="23"/>
    </location>
</feature>
<protein>
    <recommendedName>
        <fullName evidence="4">serine-type D-Ala-D-Ala carboxypeptidase</fullName>
        <ecNumber evidence="4">3.4.16.4</ecNumber>
    </recommendedName>
</protein>
<dbReference type="InterPro" id="IPR015956">
    <property type="entry name" value="Peniciliin-bd_prot_C_sf"/>
</dbReference>
<evidence type="ECO:0000256" key="9">
    <source>
        <dbReference type="ARBA" id="ARBA00022960"/>
    </source>
</evidence>
<evidence type="ECO:0000256" key="3">
    <source>
        <dbReference type="ARBA" id="ARBA00007164"/>
    </source>
</evidence>
<comment type="catalytic activity">
    <reaction evidence="12">
        <text>Preferential cleavage: (Ac)2-L-Lys-D-Ala-|-D-Ala. Also transpeptidation of peptidyl-alanyl moieties that are N-acyl substituents of D-alanine.</text>
        <dbReference type="EC" id="3.4.16.4"/>
    </reaction>
</comment>
<comment type="similarity">
    <text evidence="3 15">Belongs to the peptidase S11 family.</text>
</comment>
<evidence type="ECO:0000256" key="4">
    <source>
        <dbReference type="ARBA" id="ARBA00012448"/>
    </source>
</evidence>
<keyword evidence="10" id="KW-0573">Peptidoglycan synthesis</keyword>
<dbReference type="AlphaFoldDB" id="A0A371IMF6"/>
<evidence type="ECO:0000256" key="16">
    <source>
        <dbReference type="SAM" id="Phobius"/>
    </source>
</evidence>
<feature type="active site" description="Proton acceptor" evidence="13">
    <location>
        <position position="65"/>
    </location>
</feature>
<evidence type="ECO:0000256" key="7">
    <source>
        <dbReference type="ARBA" id="ARBA00022729"/>
    </source>
</evidence>
<dbReference type="GO" id="GO:0006508">
    <property type="term" value="P:proteolysis"/>
    <property type="evidence" value="ECO:0007669"/>
    <property type="project" value="UniProtKB-KW"/>
</dbReference>
<evidence type="ECO:0000313" key="20">
    <source>
        <dbReference type="Proteomes" id="UP000093352"/>
    </source>
</evidence>
<evidence type="ECO:0000256" key="8">
    <source>
        <dbReference type="ARBA" id="ARBA00022801"/>
    </source>
</evidence>
<evidence type="ECO:0000256" key="12">
    <source>
        <dbReference type="ARBA" id="ARBA00034000"/>
    </source>
</evidence>
<sequence length="438" mass="49777">MRYVNKIYLSVIIFLLMVLPISAQTEPPNPDSLSCYSAVLIEPESGEILYEKNGDKKIYPASTTKVVTALLALENLDLDKSITVPQDFPYVDGSSMYLLPGETFTVREYLEALLVHSANDAAYLLGLEMSGGDINKYIDMMNETVAKLGCTNTHFVNPHGLHDDNHYSTARDMARIACDAMKIEEFRRIVKMPGISLHETAQTPEKRSYYSTNRFLWSNSKIIYKDQYIPIKYDIIEGVKTGYTLEAGNCLISSAYKDGVRFICAVYKASGFEMYKDSRIILDYGFDNYETKKILAKGESIGKKDISFSIQKSLDYAIDTDVYQVIKKGSKLSYEKNTTIDKIKLPIKKGQKIGTIIIKIGDKQTSYDVVALNDVESIFTLTFVKQVLRHLPDYLTLKNIVIAVVTLIILLAIIAKIRRDRRRRRRRRYRKSSSSRLS</sequence>
<dbReference type="GO" id="GO:0071555">
    <property type="term" value="P:cell wall organization"/>
    <property type="evidence" value="ECO:0007669"/>
    <property type="project" value="UniProtKB-KW"/>
</dbReference>
<evidence type="ECO:0000256" key="13">
    <source>
        <dbReference type="PIRSR" id="PIRSR618044-1"/>
    </source>
</evidence>
<comment type="caution">
    <text evidence="19">The sequence shown here is derived from an EMBL/GenBank/DDBJ whole genome shotgun (WGS) entry which is preliminary data.</text>
</comment>
<feature type="chain" id="PRO_5016836566" description="serine-type D-Ala-D-Ala carboxypeptidase" evidence="17">
    <location>
        <begin position="24"/>
        <end position="438"/>
    </location>
</feature>
<dbReference type="SUPFAM" id="SSF56601">
    <property type="entry name" value="beta-lactamase/transpeptidase-like"/>
    <property type="match status" value="1"/>
</dbReference>
<evidence type="ECO:0000256" key="10">
    <source>
        <dbReference type="ARBA" id="ARBA00022984"/>
    </source>
</evidence>
<keyword evidence="9" id="KW-0133">Cell shape</keyword>
<keyword evidence="16" id="KW-0472">Membrane</keyword>
<keyword evidence="11" id="KW-0961">Cell wall biogenesis/degradation</keyword>
<dbReference type="SUPFAM" id="SSF69189">
    <property type="entry name" value="Penicillin-binding protein associated domain"/>
    <property type="match status" value="1"/>
</dbReference>
<dbReference type="EMBL" id="MBEW02000005">
    <property type="protein sequence ID" value="RDY21685.1"/>
    <property type="molecule type" value="Genomic_DNA"/>
</dbReference>
<dbReference type="GO" id="GO:0009002">
    <property type="term" value="F:serine-type D-Ala-D-Ala carboxypeptidase activity"/>
    <property type="evidence" value="ECO:0007669"/>
    <property type="project" value="UniProtKB-EC"/>
</dbReference>
<keyword evidence="16" id="KW-0812">Transmembrane</keyword>
<accession>A0A371IMF6</accession>
<dbReference type="Gene3D" id="2.60.410.10">
    <property type="entry name" value="D-Ala-D-Ala carboxypeptidase, C-terminal domain"/>
    <property type="match status" value="1"/>
</dbReference>
<dbReference type="InterPro" id="IPR001967">
    <property type="entry name" value="Peptidase_S11_N"/>
</dbReference>
<dbReference type="GO" id="GO:0009252">
    <property type="term" value="P:peptidoglycan biosynthetic process"/>
    <property type="evidence" value="ECO:0007669"/>
    <property type="project" value="UniProtKB-UniPathway"/>
</dbReference>
<dbReference type="InterPro" id="IPR012338">
    <property type="entry name" value="Beta-lactam/transpept-like"/>
</dbReference>
<dbReference type="STRING" id="1871336.BBG48_00045"/>
<organism evidence="19 20">
    <name type="scientific">Criibacterium bergeronii</name>
    <dbReference type="NCBI Taxonomy" id="1871336"/>
    <lineage>
        <taxon>Bacteria</taxon>
        <taxon>Bacillati</taxon>
        <taxon>Bacillota</taxon>
        <taxon>Clostridia</taxon>
        <taxon>Peptostreptococcales</taxon>
        <taxon>Filifactoraceae</taxon>
        <taxon>Criibacterium</taxon>
    </lineage>
</organism>
<keyword evidence="7 17" id="KW-0732">Signal</keyword>
<feature type="binding site" evidence="14">
    <location>
        <position position="240"/>
    </location>
    <ligand>
        <name>substrate</name>
    </ligand>
</feature>
<evidence type="ECO:0000313" key="19">
    <source>
        <dbReference type="EMBL" id="RDY21685.1"/>
    </source>
</evidence>
<dbReference type="UniPathway" id="UPA00219"/>
<keyword evidence="8" id="KW-0378">Hydrolase</keyword>
<evidence type="ECO:0000256" key="1">
    <source>
        <dbReference type="ARBA" id="ARBA00003217"/>
    </source>
</evidence>
<keyword evidence="16" id="KW-1133">Transmembrane helix</keyword>
<evidence type="ECO:0000256" key="5">
    <source>
        <dbReference type="ARBA" id="ARBA00022645"/>
    </source>
</evidence>
<dbReference type="InterPro" id="IPR018044">
    <property type="entry name" value="Peptidase_S11"/>
</dbReference>
<evidence type="ECO:0000256" key="15">
    <source>
        <dbReference type="RuleBase" id="RU004016"/>
    </source>
</evidence>